<evidence type="ECO:0000256" key="1">
    <source>
        <dbReference type="ARBA" id="ARBA00012633"/>
    </source>
</evidence>
<feature type="compositionally biased region" description="Basic and acidic residues" evidence="2">
    <location>
        <begin position="65"/>
        <end position="75"/>
    </location>
</feature>
<feature type="non-terminal residue" evidence="3">
    <location>
        <position position="565"/>
    </location>
</feature>
<feature type="compositionally biased region" description="Low complexity" evidence="2">
    <location>
        <begin position="527"/>
        <end position="538"/>
    </location>
</feature>
<feature type="compositionally biased region" description="Low complexity" evidence="2">
    <location>
        <begin position="146"/>
        <end position="166"/>
    </location>
</feature>
<sequence>EEVESPLSMQYHKSPVREDEENDFQPANTVTSDYAMNVPNSSIRLPQAATSEYAFPPSVPSQKNNGEKKDEYASPELRELVNKAIVDTKEKAQKGNKAQAISASKLRAQVSNLDDSVYVPTVMNGQLYFVSLNDDTRTARNRDSSTTRTARLASSKSNSVVSAVSRSNEDQSQENLKTANEGSLANYSLSLVELQEIVGLEAVQAVLKKFKENPSAFTKRARNRSRHRSLTTVTCASPSTSTTAEKGVFTARSIESLVARPEEGVFTAQEIDDGVIYTARSEAIRGLKYLHSSRTNVVTALDRDGFELTEDNFSESKGSRWHTGSSYPVPFDMRSRASPANSLSGYFNTAVSDHPTALSHRDGALTARSESFTALDGKRTRSNSQSSAHSYNPLFDDTSTACNIGSPYKATGDMRSRAIPSSSHEKTARSDRSSTMTGVYGNELAPVNTDMRSRAFPSSSYEKTADAKSSSTNTAIYGNQFGPVGGDMRTAEAKTSSTNTAVYGNQLGPVGNGMRSRAQPASSCERTTNAKTSSTNTALLNEAVGVDMRSRAFPSSSCERTANAK</sequence>
<dbReference type="Proteomes" id="UP001432027">
    <property type="component" value="Unassembled WGS sequence"/>
</dbReference>
<evidence type="ECO:0000313" key="3">
    <source>
        <dbReference type="EMBL" id="GMT00780.1"/>
    </source>
</evidence>
<proteinExistence type="predicted"/>
<feature type="region of interest" description="Disordered" evidence="2">
    <location>
        <begin position="218"/>
        <end position="238"/>
    </location>
</feature>
<dbReference type="EC" id="3.1.3.7" evidence="1"/>
<dbReference type="GO" id="GO:0008441">
    <property type="term" value="F:3'(2'),5'-bisphosphate nucleotidase activity"/>
    <property type="evidence" value="ECO:0007669"/>
    <property type="project" value="UniProtKB-EC"/>
</dbReference>
<protein>
    <recommendedName>
        <fullName evidence="1">3'(2'),5'-bisphosphate nucleotidase</fullName>
        <ecNumber evidence="1">3.1.3.7</ecNumber>
    </recommendedName>
</protein>
<name>A0AAV5U3H5_9BILA</name>
<feature type="compositionally biased region" description="Basic and acidic residues" evidence="2">
    <location>
        <begin position="423"/>
        <end position="432"/>
    </location>
</feature>
<feature type="region of interest" description="Disordered" evidence="2">
    <location>
        <begin position="1"/>
        <end position="75"/>
    </location>
</feature>
<organism evidence="3 4">
    <name type="scientific">Pristionchus entomophagus</name>
    <dbReference type="NCBI Taxonomy" id="358040"/>
    <lineage>
        <taxon>Eukaryota</taxon>
        <taxon>Metazoa</taxon>
        <taxon>Ecdysozoa</taxon>
        <taxon>Nematoda</taxon>
        <taxon>Chromadorea</taxon>
        <taxon>Rhabditida</taxon>
        <taxon>Rhabditina</taxon>
        <taxon>Diplogasteromorpha</taxon>
        <taxon>Diplogasteroidea</taxon>
        <taxon>Neodiplogasteridae</taxon>
        <taxon>Pristionchus</taxon>
    </lineage>
</organism>
<dbReference type="InterPro" id="IPR050725">
    <property type="entry name" value="CysQ/Inositol_MonoPase"/>
</dbReference>
<reference evidence="3" key="1">
    <citation type="submission" date="2023-10" db="EMBL/GenBank/DDBJ databases">
        <title>Genome assembly of Pristionchus species.</title>
        <authorList>
            <person name="Yoshida K."/>
            <person name="Sommer R.J."/>
        </authorList>
    </citation>
    <scope>NUCLEOTIDE SEQUENCE</scope>
    <source>
        <strain evidence="3">RS0144</strain>
    </source>
</reference>
<comment type="caution">
    <text evidence="3">The sequence shown here is derived from an EMBL/GenBank/DDBJ whole genome shotgun (WGS) entry which is preliminary data.</text>
</comment>
<evidence type="ECO:0000313" key="4">
    <source>
        <dbReference type="Proteomes" id="UP001432027"/>
    </source>
</evidence>
<keyword evidence="4" id="KW-1185">Reference proteome</keyword>
<accession>A0AAV5U3H5</accession>
<feature type="compositionally biased region" description="Basic residues" evidence="2">
    <location>
        <begin position="219"/>
        <end position="229"/>
    </location>
</feature>
<feature type="region of interest" description="Disordered" evidence="2">
    <location>
        <begin position="409"/>
        <end position="543"/>
    </location>
</feature>
<dbReference type="AlphaFoldDB" id="A0AAV5U3H5"/>
<feature type="compositionally biased region" description="Polar residues" evidence="2">
    <location>
        <begin position="493"/>
        <end position="503"/>
    </location>
</feature>
<dbReference type="PANTHER" id="PTHR43028:SF5">
    <property type="entry name" value="3'(2'),5'-BISPHOSPHATE NUCLEOTIDASE 1"/>
    <property type="match status" value="1"/>
</dbReference>
<feature type="compositionally biased region" description="Polar residues" evidence="2">
    <location>
        <begin position="456"/>
        <end position="477"/>
    </location>
</feature>
<feature type="non-terminal residue" evidence="3">
    <location>
        <position position="1"/>
    </location>
</feature>
<dbReference type="EMBL" id="BTSX01000005">
    <property type="protein sequence ID" value="GMT00780.1"/>
    <property type="molecule type" value="Genomic_DNA"/>
</dbReference>
<dbReference type="PANTHER" id="PTHR43028">
    <property type="entry name" value="3'(2'),5'-BISPHOSPHATE NUCLEOTIDASE 1"/>
    <property type="match status" value="1"/>
</dbReference>
<evidence type="ECO:0000256" key="2">
    <source>
        <dbReference type="SAM" id="MobiDB-lite"/>
    </source>
</evidence>
<feature type="region of interest" description="Disordered" evidence="2">
    <location>
        <begin position="374"/>
        <end position="396"/>
    </location>
</feature>
<feature type="region of interest" description="Disordered" evidence="2">
    <location>
        <begin position="138"/>
        <end position="177"/>
    </location>
</feature>
<gene>
    <name evidence="3" type="ORF">PENTCL1PPCAC_22954</name>
</gene>
<feature type="compositionally biased region" description="Polar residues" evidence="2">
    <location>
        <begin position="25"/>
        <end position="50"/>
    </location>
</feature>